<evidence type="ECO:0000256" key="13">
    <source>
        <dbReference type="ARBA" id="ARBA00022967"/>
    </source>
</evidence>
<comment type="subcellular location">
    <subcellularLocation>
        <location evidence="3 16">Cell inner membrane</location>
    </subcellularLocation>
</comment>
<evidence type="ECO:0000256" key="12">
    <source>
        <dbReference type="ARBA" id="ARBA00022927"/>
    </source>
</evidence>
<dbReference type="Gene3D" id="3.30.450.90">
    <property type="match status" value="1"/>
</dbReference>
<keyword evidence="11 16" id="KW-0067">ATP-binding</keyword>
<keyword evidence="14" id="KW-0472">Membrane</keyword>
<dbReference type="GO" id="GO:0015628">
    <property type="term" value="P:protein secretion by the type II secretion system"/>
    <property type="evidence" value="ECO:0007669"/>
    <property type="project" value="UniProtKB-UniRule"/>
</dbReference>
<evidence type="ECO:0000256" key="5">
    <source>
        <dbReference type="ARBA" id="ARBA00022448"/>
    </source>
</evidence>
<dbReference type="RefSeq" id="WP_188619146.1">
    <property type="nucleotide sequence ID" value="NZ_BMIY01000009.1"/>
</dbReference>
<protein>
    <recommendedName>
        <fullName evidence="16">Type II secretion system protein E</fullName>
        <shortName evidence="16">T2SS protein E</shortName>
    </recommendedName>
    <alternativeName>
        <fullName evidence="16">Type II traffic warden ATPase</fullName>
    </alternativeName>
</protein>
<evidence type="ECO:0000256" key="16">
    <source>
        <dbReference type="RuleBase" id="RU366070"/>
    </source>
</evidence>
<dbReference type="Pfam" id="PF00437">
    <property type="entry name" value="T2SSE"/>
    <property type="match status" value="1"/>
</dbReference>
<keyword evidence="10" id="KW-0862">Zinc</keyword>
<keyword evidence="9 16" id="KW-0547">Nucleotide-binding</keyword>
<evidence type="ECO:0000313" key="19">
    <source>
        <dbReference type="Proteomes" id="UP000627715"/>
    </source>
</evidence>
<evidence type="ECO:0000256" key="7">
    <source>
        <dbReference type="ARBA" id="ARBA00022519"/>
    </source>
</evidence>
<evidence type="ECO:0000256" key="14">
    <source>
        <dbReference type="ARBA" id="ARBA00023136"/>
    </source>
</evidence>
<reference evidence="18" key="1">
    <citation type="journal article" date="2014" name="Int. J. Syst. Evol. Microbiol.">
        <title>Complete genome sequence of Corynebacterium casei LMG S-19264T (=DSM 44701T), isolated from a smear-ripened cheese.</title>
        <authorList>
            <consortium name="US DOE Joint Genome Institute (JGI-PGF)"/>
            <person name="Walter F."/>
            <person name="Albersmeier A."/>
            <person name="Kalinowski J."/>
            <person name="Ruckert C."/>
        </authorList>
    </citation>
    <scope>NUCLEOTIDE SEQUENCE</scope>
    <source>
        <strain evidence="18">CGMCC 1.15425</strain>
    </source>
</reference>
<dbReference type="SMART" id="SM00382">
    <property type="entry name" value="AAA"/>
    <property type="match status" value="1"/>
</dbReference>
<keyword evidence="6" id="KW-1003">Cell membrane</keyword>
<dbReference type="Pfam" id="PF22341">
    <property type="entry name" value="GSPE_N1E"/>
    <property type="match status" value="1"/>
</dbReference>
<dbReference type="CDD" id="cd01129">
    <property type="entry name" value="PulE-GspE-like"/>
    <property type="match status" value="1"/>
</dbReference>
<dbReference type="GO" id="GO:0008564">
    <property type="term" value="F:protein-exporting ATPase activity"/>
    <property type="evidence" value="ECO:0007669"/>
    <property type="project" value="UniProtKB-EC"/>
</dbReference>
<dbReference type="PANTHER" id="PTHR30258:SF27">
    <property type="entry name" value="BACTERIOPHAGE ADSORPTION PROTEIN B-RELATED"/>
    <property type="match status" value="1"/>
</dbReference>
<dbReference type="Gene3D" id="3.40.50.300">
    <property type="entry name" value="P-loop containing nucleotide triphosphate hydrolases"/>
    <property type="match status" value="1"/>
</dbReference>
<dbReference type="InterPro" id="IPR001482">
    <property type="entry name" value="T2SS/T4SS_dom"/>
</dbReference>
<evidence type="ECO:0000256" key="11">
    <source>
        <dbReference type="ARBA" id="ARBA00022840"/>
    </source>
</evidence>
<comment type="function">
    <text evidence="2 16">ATPase component of the type II secretion system required for the energy-dependent secretion of extracellular factors such as proteases and toxins from the periplasm. Acts as a molecular motor to provide the energy that is required for assembly of the pseudopilus and the extrusion of substrates generated in the cytoplasm.</text>
</comment>
<keyword evidence="7" id="KW-0997">Cell inner membrane</keyword>
<evidence type="ECO:0000259" key="17">
    <source>
        <dbReference type="PROSITE" id="PS00662"/>
    </source>
</evidence>
<organism evidence="18 19">
    <name type="scientific">Pseudohongiella nitratireducens</name>
    <dbReference type="NCBI Taxonomy" id="1768907"/>
    <lineage>
        <taxon>Bacteria</taxon>
        <taxon>Pseudomonadati</taxon>
        <taxon>Pseudomonadota</taxon>
        <taxon>Gammaproteobacteria</taxon>
        <taxon>Pseudomonadales</taxon>
        <taxon>Pseudohongiellaceae</taxon>
        <taxon>Pseudohongiella</taxon>
    </lineage>
</organism>
<keyword evidence="5 16" id="KW-0813">Transport</keyword>
<dbReference type="GO" id="GO:0015627">
    <property type="term" value="C:type II protein secretion system complex"/>
    <property type="evidence" value="ECO:0007669"/>
    <property type="project" value="UniProtKB-UniRule"/>
</dbReference>
<name>A0A916VIW0_9GAMM</name>
<dbReference type="GO" id="GO:0016887">
    <property type="term" value="F:ATP hydrolysis activity"/>
    <property type="evidence" value="ECO:0007669"/>
    <property type="project" value="TreeGrafter"/>
</dbReference>
<dbReference type="InterPro" id="IPR037257">
    <property type="entry name" value="T2SS_E_N_sf"/>
</dbReference>
<evidence type="ECO:0000256" key="6">
    <source>
        <dbReference type="ARBA" id="ARBA00022475"/>
    </source>
</evidence>
<dbReference type="Gene3D" id="3.30.300.160">
    <property type="entry name" value="Type II secretion system, protein E, N-terminal domain"/>
    <property type="match status" value="1"/>
</dbReference>
<dbReference type="EMBL" id="BMIY01000009">
    <property type="protein sequence ID" value="GFZ78156.1"/>
    <property type="molecule type" value="Genomic_DNA"/>
</dbReference>
<feature type="domain" description="Bacterial type II secretion system protein E" evidence="17">
    <location>
        <begin position="307"/>
        <end position="321"/>
    </location>
</feature>
<dbReference type="PROSITE" id="PS00662">
    <property type="entry name" value="T2SP_E"/>
    <property type="match status" value="1"/>
</dbReference>
<dbReference type="InterPro" id="IPR027417">
    <property type="entry name" value="P-loop_NTPase"/>
</dbReference>
<dbReference type="InterPro" id="IPR003593">
    <property type="entry name" value="AAA+_ATPase"/>
</dbReference>
<dbReference type="GO" id="GO:0005886">
    <property type="term" value="C:plasma membrane"/>
    <property type="evidence" value="ECO:0007669"/>
    <property type="project" value="UniProtKB-SubCell"/>
</dbReference>
<evidence type="ECO:0000313" key="18">
    <source>
        <dbReference type="EMBL" id="GFZ78156.1"/>
    </source>
</evidence>
<evidence type="ECO:0000256" key="15">
    <source>
        <dbReference type="ARBA" id="ARBA00034006"/>
    </source>
</evidence>
<dbReference type="FunFam" id="3.40.50.300:FF:000398">
    <property type="entry name" value="Type IV pilus assembly ATPase PilB"/>
    <property type="match status" value="1"/>
</dbReference>
<comment type="cofactor">
    <cofactor evidence="1">
        <name>Zn(2+)</name>
        <dbReference type="ChEBI" id="CHEBI:29105"/>
    </cofactor>
</comment>
<keyword evidence="12 16" id="KW-0653">Protein transport</keyword>
<evidence type="ECO:0000256" key="10">
    <source>
        <dbReference type="ARBA" id="ARBA00022833"/>
    </source>
</evidence>
<sequence length="492" mass="54256">MSEVARLLPYDFANSHGVLLDNGDIYYRRRPDVSLLAELNRVIKTDFSLQAISEQDFQARLASLYQSGADAAQRAADEMGDEDDLASLMDEIPSNSDLLSDADNAPVIRLINALLAQAVREKASDVHIEPFENQLFVRFRVDGVLRDVLSPKPELGKVLVSRLKVMAKLDIAEKRLPQDGRIRVKLAGHQVDIRMSTIPSSFGERVVLRILDQSAGQLTLDQLDMPEAVYRHYANALARPHGIVLVTGPTGSGKTTTLYAGLQQINERQRNIMTIEDPVEYVLQGIGQTQVNARVDMTFARGLRAILRQDPDVVMVGEIRDRETAEIAVQASLTGHLVLSTLHTNTAIGAMMRLQDMGVEPFLLASSVQVIIAQRLVRRLCQACRQPVHIDTAASQLTGLPEGEVVYQAQGCDVCNGSGYKGRTGIYEVLVINDDIRRMIHQGAEEQEMLGVLRHQHDSIEAHGRQRILSGETSIDEVLRVSALQGAEHGGL</sequence>
<evidence type="ECO:0000256" key="8">
    <source>
        <dbReference type="ARBA" id="ARBA00022723"/>
    </source>
</evidence>
<dbReference type="AlphaFoldDB" id="A0A916VIW0"/>
<evidence type="ECO:0000256" key="1">
    <source>
        <dbReference type="ARBA" id="ARBA00001947"/>
    </source>
</evidence>
<keyword evidence="13" id="KW-1278">Translocase</keyword>
<proteinExistence type="inferred from homology"/>
<dbReference type="PANTHER" id="PTHR30258">
    <property type="entry name" value="TYPE II SECRETION SYSTEM PROTEIN GSPE-RELATED"/>
    <property type="match status" value="1"/>
</dbReference>
<dbReference type="SUPFAM" id="SSF52540">
    <property type="entry name" value="P-loop containing nucleoside triphosphate hydrolases"/>
    <property type="match status" value="1"/>
</dbReference>
<dbReference type="GO" id="GO:0005524">
    <property type="term" value="F:ATP binding"/>
    <property type="evidence" value="ECO:0007669"/>
    <property type="project" value="UniProtKB-UniRule"/>
</dbReference>
<dbReference type="GO" id="GO:0046872">
    <property type="term" value="F:metal ion binding"/>
    <property type="evidence" value="ECO:0007669"/>
    <property type="project" value="UniProtKB-KW"/>
</dbReference>
<dbReference type="NCBIfam" id="TIGR02533">
    <property type="entry name" value="type_II_gspE"/>
    <property type="match status" value="1"/>
</dbReference>
<comment type="caution">
    <text evidence="18">The sequence shown here is derived from an EMBL/GenBank/DDBJ whole genome shotgun (WGS) entry which is preliminary data.</text>
</comment>
<dbReference type="InterPro" id="IPR054757">
    <property type="entry name" value="GSPE_N1E"/>
</dbReference>
<evidence type="ECO:0000256" key="4">
    <source>
        <dbReference type="ARBA" id="ARBA00006611"/>
    </source>
</evidence>
<accession>A0A916VIW0</accession>
<dbReference type="FunFam" id="3.30.450.90:FF:000001">
    <property type="entry name" value="Type II secretion system ATPase GspE"/>
    <property type="match status" value="1"/>
</dbReference>
<gene>
    <name evidence="18" type="primary">xcpR</name>
    <name evidence="18" type="ORF">GCM10011403_21510</name>
</gene>
<keyword evidence="8" id="KW-0479">Metal-binding</keyword>
<evidence type="ECO:0000256" key="2">
    <source>
        <dbReference type="ARBA" id="ARBA00003288"/>
    </source>
</evidence>
<reference evidence="18" key="2">
    <citation type="submission" date="2020-09" db="EMBL/GenBank/DDBJ databases">
        <authorList>
            <person name="Sun Q."/>
            <person name="Zhou Y."/>
        </authorList>
    </citation>
    <scope>NUCLEOTIDE SEQUENCE</scope>
    <source>
        <strain evidence="18">CGMCC 1.15425</strain>
    </source>
</reference>
<dbReference type="InterPro" id="IPR013369">
    <property type="entry name" value="T2SS_GspE"/>
</dbReference>
<comment type="similarity">
    <text evidence="4 16">Belongs to the GSP E family.</text>
</comment>
<evidence type="ECO:0000256" key="9">
    <source>
        <dbReference type="ARBA" id="ARBA00022741"/>
    </source>
</evidence>
<dbReference type="Proteomes" id="UP000627715">
    <property type="component" value="Unassembled WGS sequence"/>
</dbReference>
<keyword evidence="19" id="KW-1185">Reference proteome</keyword>
<dbReference type="SUPFAM" id="SSF160246">
    <property type="entry name" value="EspE N-terminal domain-like"/>
    <property type="match status" value="1"/>
</dbReference>
<comment type="catalytic activity">
    <reaction evidence="15">
        <text>ATP + H2O + cellular proteinSide 1 = ADP + phosphate + cellular proteinSide 2.</text>
        <dbReference type="EC" id="7.4.2.8"/>
    </reaction>
</comment>
<evidence type="ECO:0000256" key="3">
    <source>
        <dbReference type="ARBA" id="ARBA00004533"/>
    </source>
</evidence>